<dbReference type="AlphaFoldDB" id="A0A2S9TE18"/>
<dbReference type="Pfam" id="PF01935">
    <property type="entry name" value="DUF87"/>
    <property type="match status" value="1"/>
</dbReference>
<dbReference type="InterPro" id="IPR051162">
    <property type="entry name" value="T4SS_component"/>
</dbReference>
<reference evidence="3 4" key="1">
    <citation type="submission" date="2017-09" db="EMBL/GenBank/DDBJ databases">
        <title>Reassesment of A. cryaerophilus.</title>
        <authorList>
            <person name="Perez-Cataluna A."/>
            <person name="Collado L."/>
            <person name="Salgado O."/>
            <person name="Lefinanco V."/>
            <person name="Figueras M.J."/>
        </authorList>
    </citation>
    <scope>NUCLEOTIDE SEQUENCE [LARGE SCALE GENOMIC DNA]</scope>
    <source>
        <strain evidence="3 4">LMG 9065</strain>
    </source>
</reference>
<keyword evidence="1" id="KW-0175">Coiled coil</keyword>
<dbReference type="EMBL" id="NXGI01000012">
    <property type="protein sequence ID" value="PRM97053.1"/>
    <property type="molecule type" value="Genomic_DNA"/>
</dbReference>
<comment type="caution">
    <text evidence="3">The sequence shown here is derived from an EMBL/GenBank/DDBJ whole genome shotgun (WGS) entry which is preliminary data.</text>
</comment>
<dbReference type="Proteomes" id="UP000239151">
    <property type="component" value="Unassembled WGS sequence"/>
</dbReference>
<evidence type="ECO:0000256" key="1">
    <source>
        <dbReference type="SAM" id="Coils"/>
    </source>
</evidence>
<gene>
    <name evidence="3" type="ORF">CJ670_06070</name>
</gene>
<organism evidence="3 4">
    <name type="scientific">Aliarcobacter cryaerophilus</name>
    <dbReference type="NCBI Taxonomy" id="28198"/>
    <lineage>
        <taxon>Bacteria</taxon>
        <taxon>Pseudomonadati</taxon>
        <taxon>Campylobacterota</taxon>
        <taxon>Epsilonproteobacteria</taxon>
        <taxon>Campylobacterales</taxon>
        <taxon>Arcobacteraceae</taxon>
        <taxon>Aliarcobacter</taxon>
    </lineage>
</organism>
<name>A0A2S9TE18_9BACT</name>
<dbReference type="Gene3D" id="3.40.50.300">
    <property type="entry name" value="P-loop containing nucleotide triphosphate hydrolases"/>
    <property type="match status" value="2"/>
</dbReference>
<feature type="coiled-coil region" evidence="1">
    <location>
        <begin position="628"/>
        <end position="673"/>
    </location>
</feature>
<proteinExistence type="predicted"/>
<feature type="domain" description="Helicase HerA central" evidence="2">
    <location>
        <begin position="24"/>
        <end position="224"/>
    </location>
</feature>
<evidence type="ECO:0000313" key="4">
    <source>
        <dbReference type="Proteomes" id="UP000239151"/>
    </source>
</evidence>
<dbReference type="PANTHER" id="PTHR30121">
    <property type="entry name" value="UNCHARACTERIZED PROTEIN YJGR-RELATED"/>
    <property type="match status" value="1"/>
</dbReference>
<evidence type="ECO:0000313" key="3">
    <source>
        <dbReference type="EMBL" id="PRM97053.1"/>
    </source>
</evidence>
<accession>A0A2S9TE18</accession>
<protein>
    <recommendedName>
        <fullName evidence="2">Helicase HerA central domain-containing protein</fullName>
    </recommendedName>
</protein>
<evidence type="ECO:0000259" key="2">
    <source>
        <dbReference type="Pfam" id="PF01935"/>
    </source>
</evidence>
<dbReference type="InterPro" id="IPR027417">
    <property type="entry name" value="P-loop_NTPase"/>
</dbReference>
<sequence length="786" mass="89732">MNSTFDYEKLKLFYIGKEKIEGQITPLVYQNKDLLTHAAIIGMTGSGKTGLGITLLEEAAIDAIPSIIIDPKGDMTNLLLNFPELNPNDFEPWLDDSEISNSGLTKEELAIKVANSYKEGIQRDFQDINRVKKLKDSADFTIYTPGSSAGIQVSILSSFKAPTIEILEDMELFSNIINSTVHSILSLIDNKSDETSKESILLASIFTSYFKEQKDLTLEELITLIVTPPFSKIGVFDLETFFPQSDRLKFALKINTIIASPSFSTWLEGESLDISKMLYSESGKAKVNIFSIAHLNDSQRMFFVTILLNQILAWMRRQEGTTSLKALLYMDEIFGYFPPQANPPSKQPMLTLLKQARSFGIGVILSTQNPVDIDYKGLSNIGTWFIGRLQTKQDIEKVIDGLSSASENGLNKQELSLALGTLAKRNFIMKNINEESIKIFETRWALSYLKGPLSKDAIKKLMQNKKSQYSTKTEEEIKPNEPFIDVSKGKSKPIIVSNIKEKYSYSSQNNAYYMQGYLLFSCSVHYLYTLKNVDLKEQINFKIYLDENATNINFDEREDILTDNFDEKEKTNSFYYELPSFIQNEKELKLLERSFADYVYRNFKLTLYKNDILKISSKQYESLDDFKIRIQDRLNEQIDEKIENLKQKFEKENTLLEQKIAKLFEKLKKEEQDALSATTNSIISIGTSILGAFFGKSSKTAIISKVATSSKGVNRALKERGDIKSVEGEIDALQYLQNGLEDKLKTEIEKINDEFNISKYTIDEFFIKPKRTDIYDLKIELLWQEQ</sequence>
<dbReference type="SUPFAM" id="SSF52540">
    <property type="entry name" value="P-loop containing nucleoside triphosphate hydrolases"/>
    <property type="match status" value="1"/>
</dbReference>
<dbReference type="InterPro" id="IPR002789">
    <property type="entry name" value="HerA_central"/>
</dbReference>
<dbReference type="PANTHER" id="PTHR30121:SF6">
    <property type="entry name" value="SLR6007 PROTEIN"/>
    <property type="match status" value="1"/>
</dbReference>